<dbReference type="Proteomes" id="UP001228049">
    <property type="component" value="Unassembled WGS sequence"/>
</dbReference>
<dbReference type="AlphaFoldDB" id="A0AAD9B2J9"/>
<comment type="caution">
    <text evidence="3">The sequence shown here is derived from an EMBL/GenBank/DDBJ whole genome shotgun (WGS) entry which is preliminary data.</text>
</comment>
<gene>
    <name evidence="3" type="ORF">KUDE01_015644</name>
</gene>
<dbReference type="Pfam" id="PF15903">
    <property type="entry name" value="PL48"/>
    <property type="match status" value="1"/>
</dbReference>
<protein>
    <submittedName>
        <fullName evidence="3">Rho family-interacting cell polarization regulator 1</fullName>
    </submittedName>
</protein>
<proteinExistence type="inferred from homology"/>
<name>A0AAD9B2J9_DISEL</name>
<accession>A0AAD9B2J9</accession>
<evidence type="ECO:0000256" key="1">
    <source>
        <dbReference type="ARBA" id="ARBA00005744"/>
    </source>
</evidence>
<dbReference type="PANTHER" id="PTHR15829">
    <property type="entry name" value="PROTEIN KINASE PKN/PRK1, EFFECTOR"/>
    <property type="match status" value="1"/>
</dbReference>
<dbReference type="InterPro" id="IPR031780">
    <property type="entry name" value="FAM65_N"/>
</dbReference>
<organism evidence="3 4">
    <name type="scientific">Dissostichus eleginoides</name>
    <name type="common">Patagonian toothfish</name>
    <name type="synonym">Dissostichus amissus</name>
    <dbReference type="NCBI Taxonomy" id="100907"/>
    <lineage>
        <taxon>Eukaryota</taxon>
        <taxon>Metazoa</taxon>
        <taxon>Chordata</taxon>
        <taxon>Craniata</taxon>
        <taxon>Vertebrata</taxon>
        <taxon>Euteleostomi</taxon>
        <taxon>Actinopterygii</taxon>
        <taxon>Neopterygii</taxon>
        <taxon>Teleostei</taxon>
        <taxon>Neoteleostei</taxon>
        <taxon>Acanthomorphata</taxon>
        <taxon>Eupercaria</taxon>
        <taxon>Perciformes</taxon>
        <taxon>Notothenioidei</taxon>
        <taxon>Nototheniidae</taxon>
        <taxon>Dissostichus</taxon>
    </lineage>
</organism>
<keyword evidence="4" id="KW-1185">Reference proteome</keyword>
<evidence type="ECO:0000313" key="3">
    <source>
        <dbReference type="EMBL" id="KAK1875717.1"/>
    </source>
</evidence>
<reference evidence="3" key="1">
    <citation type="submission" date="2023-04" db="EMBL/GenBank/DDBJ databases">
        <title>Chromosome-level genome of Chaenocephalus aceratus.</title>
        <authorList>
            <person name="Park H."/>
        </authorList>
    </citation>
    <scope>NUCLEOTIDE SEQUENCE</scope>
    <source>
        <strain evidence="3">DE</strain>
        <tissue evidence="3">Muscle</tissue>
    </source>
</reference>
<feature type="domain" description="FAM65 N-terminal" evidence="2">
    <location>
        <begin position="1"/>
        <end position="89"/>
    </location>
</feature>
<sequence>IEELYEAYCLQRRLRDGANKMVKAYTTSVSSKEAKESLAEANKGYKEYTENMCMLENDLENHLGEFHIKMKGLAGFARLCAGDQYEVSLSVWLSNYK</sequence>
<comment type="similarity">
    <text evidence="1">Belongs to the RIPOR family.</text>
</comment>
<dbReference type="InterPro" id="IPR026136">
    <property type="entry name" value="RIPOR3"/>
</dbReference>
<feature type="non-terminal residue" evidence="3">
    <location>
        <position position="1"/>
    </location>
</feature>
<dbReference type="PANTHER" id="PTHR15829:SF1">
    <property type="entry name" value="RHO FAMILY-INTERACTING CELL POLARIZATION REGULATOR 1"/>
    <property type="match status" value="1"/>
</dbReference>
<evidence type="ECO:0000313" key="4">
    <source>
        <dbReference type="Proteomes" id="UP001228049"/>
    </source>
</evidence>
<dbReference type="EMBL" id="JASDAP010000085">
    <property type="protein sequence ID" value="KAK1875717.1"/>
    <property type="molecule type" value="Genomic_DNA"/>
</dbReference>
<evidence type="ECO:0000259" key="2">
    <source>
        <dbReference type="Pfam" id="PF15903"/>
    </source>
</evidence>